<gene>
    <name evidence="2" type="ORF">KFK09_020315</name>
</gene>
<proteinExistence type="predicted"/>
<dbReference type="EMBL" id="JAGYWB010000014">
    <property type="protein sequence ID" value="KAI0499412.1"/>
    <property type="molecule type" value="Genomic_DNA"/>
</dbReference>
<protein>
    <submittedName>
        <fullName evidence="2">Uncharacterized protein</fullName>
    </submittedName>
</protein>
<name>A0A8T3AUL3_DENNO</name>
<feature type="region of interest" description="Disordered" evidence="1">
    <location>
        <begin position="1"/>
        <end position="20"/>
    </location>
</feature>
<evidence type="ECO:0000313" key="2">
    <source>
        <dbReference type="EMBL" id="KAI0499412.1"/>
    </source>
</evidence>
<evidence type="ECO:0000256" key="1">
    <source>
        <dbReference type="SAM" id="MobiDB-lite"/>
    </source>
</evidence>
<accession>A0A8T3AUL3</accession>
<sequence length="57" mass="6759">MPAASDRIGSRRFRKKSDEEDLRPERKLIWKSSRWNPSGEEFLGLAERYLPPKLTQK</sequence>
<dbReference type="Proteomes" id="UP000829196">
    <property type="component" value="Unassembled WGS sequence"/>
</dbReference>
<evidence type="ECO:0000313" key="3">
    <source>
        <dbReference type="Proteomes" id="UP000829196"/>
    </source>
</evidence>
<dbReference type="AlphaFoldDB" id="A0A8T3AUL3"/>
<reference evidence="2" key="1">
    <citation type="journal article" date="2022" name="Front. Genet.">
        <title>Chromosome-Scale Assembly of the Dendrobium nobile Genome Provides Insights Into the Molecular Mechanism of the Biosynthesis of the Medicinal Active Ingredient of Dendrobium.</title>
        <authorList>
            <person name="Xu Q."/>
            <person name="Niu S.-C."/>
            <person name="Li K.-L."/>
            <person name="Zheng P.-J."/>
            <person name="Zhang X.-J."/>
            <person name="Jia Y."/>
            <person name="Liu Y."/>
            <person name="Niu Y.-X."/>
            <person name="Yu L.-H."/>
            <person name="Chen D.-F."/>
            <person name="Zhang G.-Q."/>
        </authorList>
    </citation>
    <scope>NUCLEOTIDE SEQUENCE</scope>
    <source>
        <tissue evidence="2">Leaf</tissue>
    </source>
</reference>
<comment type="caution">
    <text evidence="2">The sequence shown here is derived from an EMBL/GenBank/DDBJ whole genome shotgun (WGS) entry which is preliminary data.</text>
</comment>
<organism evidence="2 3">
    <name type="scientific">Dendrobium nobile</name>
    <name type="common">Orchid</name>
    <dbReference type="NCBI Taxonomy" id="94219"/>
    <lineage>
        <taxon>Eukaryota</taxon>
        <taxon>Viridiplantae</taxon>
        <taxon>Streptophyta</taxon>
        <taxon>Embryophyta</taxon>
        <taxon>Tracheophyta</taxon>
        <taxon>Spermatophyta</taxon>
        <taxon>Magnoliopsida</taxon>
        <taxon>Liliopsida</taxon>
        <taxon>Asparagales</taxon>
        <taxon>Orchidaceae</taxon>
        <taxon>Epidendroideae</taxon>
        <taxon>Malaxideae</taxon>
        <taxon>Dendrobiinae</taxon>
        <taxon>Dendrobium</taxon>
    </lineage>
</organism>
<keyword evidence="3" id="KW-1185">Reference proteome</keyword>